<dbReference type="PANTHER" id="PTHR11552:SF147">
    <property type="entry name" value="CHOLINE DEHYDROGENASE, MITOCHONDRIAL"/>
    <property type="match status" value="1"/>
</dbReference>
<dbReference type="Pfam" id="PF00732">
    <property type="entry name" value="GMC_oxred_N"/>
    <property type="match status" value="1"/>
</dbReference>
<feature type="binding site" evidence="5">
    <location>
        <position position="85"/>
    </location>
    <ligand>
        <name>FAD</name>
        <dbReference type="ChEBI" id="CHEBI:57692"/>
    </ligand>
</feature>
<evidence type="ECO:0000259" key="8">
    <source>
        <dbReference type="PROSITE" id="PS00624"/>
    </source>
</evidence>
<dbReference type="EMBL" id="KC863955">
    <property type="protein sequence ID" value="AGO97205.1"/>
    <property type="molecule type" value="Genomic_DNA"/>
</dbReference>
<evidence type="ECO:0000256" key="6">
    <source>
        <dbReference type="RuleBase" id="RU003968"/>
    </source>
</evidence>
<evidence type="ECO:0000256" key="2">
    <source>
        <dbReference type="ARBA" id="ARBA00010790"/>
    </source>
</evidence>
<dbReference type="SUPFAM" id="SSF51905">
    <property type="entry name" value="FAD/NAD(P)-binding domain"/>
    <property type="match status" value="1"/>
</dbReference>
<dbReference type="GO" id="GO:0016614">
    <property type="term" value="F:oxidoreductase activity, acting on CH-OH group of donors"/>
    <property type="evidence" value="ECO:0007669"/>
    <property type="project" value="InterPro"/>
</dbReference>
<dbReference type="PROSITE" id="PS00623">
    <property type="entry name" value="GMC_OXRED_1"/>
    <property type="match status" value="1"/>
</dbReference>
<keyword evidence="3 6" id="KW-0285">Flavoprotein</keyword>
<dbReference type="Gene3D" id="3.50.50.60">
    <property type="entry name" value="FAD/NAD(P)-binding domain"/>
    <property type="match status" value="1"/>
</dbReference>
<feature type="binding site" evidence="5">
    <location>
        <position position="213"/>
    </location>
    <ligand>
        <name>FAD</name>
        <dbReference type="ChEBI" id="CHEBI:57692"/>
    </ligand>
</feature>
<dbReference type="Pfam" id="PF05199">
    <property type="entry name" value="GMC_oxred_C"/>
    <property type="match status" value="1"/>
</dbReference>
<proteinExistence type="inferred from homology"/>
<sequence>MMYDYVIVGAGSAGCVLAARLSEDPDVKVCLVEAGGPDSVPNIQVPALFGELFRTRCDWDYDSHEEPQLGNRRIFLPRGRVLGGTSSINAMLYIRGNKLDYDGWNQPGWSYEELLPYFRRSESNERGESYYHGADGPMSVSDGRSKNPMSTALVEAAQQAGQPFNEDFNGASQDGFGYFQLTQRSGHRCSTAKAYLHPAMSRPNLTVETHLQVHRVLIENGRAVGVLGERLDQEVVIRAEREVILSSGAYNSPKLLMHSGIGDGALLHGLGLPVVVDNPRVGQNLQDHAFVPLIFSHEEPVSLLIAEDPKYHREFEEQGTGPLTSNGPECGGFVRTRPGLQAPDVVYFSGPLMFPDSGLSIPTAHAITYGPVMLTPRSRGQVTLVANDPTTKPKIEHRYYADEDDLVTAVQGVRIAMDIAGQQALKPYTTTRHQAPESDSDADIAAFVRRRTHSIFHAAGTCALGDVVDAELKVRGVDGLRVADVSIMPNVGRGAPNASAIMIGEKAAALVSESVPVAG</sequence>
<protein>
    <submittedName>
        <fullName evidence="9">Oxidoreductase</fullName>
    </submittedName>
</protein>
<dbReference type="InterPro" id="IPR007867">
    <property type="entry name" value="GMC_OxRtase_C"/>
</dbReference>
<evidence type="ECO:0000256" key="1">
    <source>
        <dbReference type="ARBA" id="ARBA00001974"/>
    </source>
</evidence>
<dbReference type="InterPro" id="IPR012132">
    <property type="entry name" value="GMC_OxRdtase"/>
</dbReference>
<comment type="similarity">
    <text evidence="2 6">Belongs to the GMC oxidoreductase family.</text>
</comment>
<feature type="domain" description="Glucose-methanol-choline oxidoreductase N-terminal" evidence="7">
    <location>
        <begin position="79"/>
        <end position="102"/>
    </location>
</feature>
<dbReference type="PANTHER" id="PTHR11552">
    <property type="entry name" value="GLUCOSE-METHANOL-CHOLINE GMC OXIDOREDUCTASE"/>
    <property type="match status" value="1"/>
</dbReference>
<feature type="domain" description="Glucose-methanol-choline oxidoreductase N-terminal" evidence="8">
    <location>
        <begin position="248"/>
        <end position="262"/>
    </location>
</feature>
<reference evidence="9" key="1">
    <citation type="journal article" date="2013" name="J. Am. Chem. Soc.">
        <title>Structures and comparative characterization of biosynthetic gene clusters for cyanosporasides, enediyne-derived natural products from marine actinomycetes.</title>
        <authorList>
            <person name="Lane A.L."/>
            <person name="Nam S.J."/>
            <person name="Fukuda T."/>
            <person name="Yamanaka K."/>
            <person name="Kauffman C.A."/>
            <person name="Jensen P.R."/>
            <person name="Fenical W."/>
            <person name="Moore B.S."/>
        </authorList>
    </citation>
    <scope>NUCLEOTIDE SEQUENCE</scope>
    <source>
        <strain evidence="9">CNS143</strain>
    </source>
</reference>
<evidence type="ECO:0000256" key="5">
    <source>
        <dbReference type="PIRSR" id="PIRSR000137-2"/>
    </source>
</evidence>
<dbReference type="InterPro" id="IPR036188">
    <property type="entry name" value="FAD/NAD-bd_sf"/>
</dbReference>
<evidence type="ECO:0000256" key="3">
    <source>
        <dbReference type="ARBA" id="ARBA00022630"/>
    </source>
</evidence>
<name>S4WCS3_SALPI</name>
<dbReference type="PROSITE" id="PS00624">
    <property type="entry name" value="GMC_OXRED_2"/>
    <property type="match status" value="1"/>
</dbReference>
<evidence type="ECO:0000313" key="9">
    <source>
        <dbReference type="EMBL" id="AGO97205.1"/>
    </source>
</evidence>
<dbReference type="SUPFAM" id="SSF54373">
    <property type="entry name" value="FAD-linked reductases, C-terminal domain"/>
    <property type="match status" value="1"/>
</dbReference>
<dbReference type="GO" id="GO:0050660">
    <property type="term" value="F:flavin adenine dinucleotide binding"/>
    <property type="evidence" value="ECO:0007669"/>
    <property type="project" value="InterPro"/>
</dbReference>
<feature type="binding site" evidence="5">
    <location>
        <position position="81"/>
    </location>
    <ligand>
        <name>FAD</name>
        <dbReference type="ChEBI" id="CHEBI:57692"/>
    </ligand>
</feature>
<dbReference type="AlphaFoldDB" id="S4WCS3"/>
<organism evidence="9">
    <name type="scientific">Salinispora pacifica</name>
    <dbReference type="NCBI Taxonomy" id="351187"/>
    <lineage>
        <taxon>Bacteria</taxon>
        <taxon>Bacillati</taxon>
        <taxon>Actinomycetota</taxon>
        <taxon>Actinomycetes</taxon>
        <taxon>Micromonosporales</taxon>
        <taxon>Micromonosporaceae</taxon>
        <taxon>Salinispora</taxon>
    </lineage>
</organism>
<dbReference type="InterPro" id="IPR000172">
    <property type="entry name" value="GMC_OxRdtase_N"/>
</dbReference>
<comment type="cofactor">
    <cofactor evidence="1 5">
        <name>FAD</name>
        <dbReference type="ChEBI" id="CHEBI:57692"/>
    </cofactor>
</comment>
<evidence type="ECO:0000256" key="4">
    <source>
        <dbReference type="ARBA" id="ARBA00022827"/>
    </source>
</evidence>
<dbReference type="Gene3D" id="3.30.560.10">
    <property type="entry name" value="Glucose Oxidase, domain 3"/>
    <property type="match status" value="1"/>
</dbReference>
<keyword evidence="4 5" id="KW-0274">FAD</keyword>
<accession>S4WCS3</accession>
<dbReference type="PIRSF" id="PIRSF000137">
    <property type="entry name" value="Alcohol_oxidase"/>
    <property type="match status" value="1"/>
</dbReference>
<evidence type="ECO:0000259" key="7">
    <source>
        <dbReference type="PROSITE" id="PS00623"/>
    </source>
</evidence>